<comment type="similarity">
    <text evidence="1 7">Belongs to the polyribonucleotide nucleotidyltransferase family.</text>
</comment>
<keyword evidence="2 7" id="KW-0963">Cytoplasm</keyword>
<evidence type="ECO:0000256" key="5">
    <source>
        <dbReference type="ARBA" id="ARBA00022842"/>
    </source>
</evidence>
<dbReference type="CDD" id="cd02393">
    <property type="entry name" value="KH-I_PNPase"/>
    <property type="match status" value="1"/>
</dbReference>
<protein>
    <recommendedName>
        <fullName evidence="7">Polyribonucleotide nucleotidyltransferase</fullName>
        <ecNumber evidence="7">2.7.7.8</ecNumber>
    </recommendedName>
    <alternativeName>
        <fullName evidence="7">Polynucleotide phosphorylase</fullName>
        <shortName evidence="7">PNPase</shortName>
    </alternativeName>
</protein>
<dbReference type="Pfam" id="PF03726">
    <property type="entry name" value="PNPase"/>
    <property type="match status" value="1"/>
</dbReference>
<keyword evidence="6 7" id="KW-0694">RNA-binding</keyword>
<dbReference type="SMART" id="SM00316">
    <property type="entry name" value="S1"/>
    <property type="match status" value="1"/>
</dbReference>
<evidence type="ECO:0000259" key="9">
    <source>
        <dbReference type="PROSITE" id="PS50126"/>
    </source>
</evidence>
<dbReference type="InterPro" id="IPR020568">
    <property type="entry name" value="Ribosomal_Su5_D2-typ_SF"/>
</dbReference>
<feature type="compositionally biased region" description="Basic and acidic residues" evidence="8">
    <location>
        <begin position="752"/>
        <end position="776"/>
    </location>
</feature>
<keyword evidence="5 7" id="KW-0460">Magnesium</keyword>
<dbReference type="Gene3D" id="2.40.50.140">
    <property type="entry name" value="Nucleic acid-binding proteins"/>
    <property type="match status" value="1"/>
</dbReference>
<dbReference type="HAMAP" id="MF_01595">
    <property type="entry name" value="PNPase"/>
    <property type="match status" value="1"/>
</dbReference>
<evidence type="ECO:0000256" key="3">
    <source>
        <dbReference type="ARBA" id="ARBA00022679"/>
    </source>
</evidence>
<accession>A0ABS0XQJ6</accession>
<evidence type="ECO:0000313" key="10">
    <source>
        <dbReference type="EMBL" id="MBJ6122311.1"/>
    </source>
</evidence>
<comment type="cofactor">
    <cofactor evidence="7">
        <name>Mg(2+)</name>
        <dbReference type="ChEBI" id="CHEBI:18420"/>
    </cofactor>
</comment>
<dbReference type="CDD" id="cd11364">
    <property type="entry name" value="RNase_PH_PNPase_2"/>
    <property type="match status" value="1"/>
</dbReference>
<dbReference type="InterPro" id="IPR015848">
    <property type="entry name" value="PNPase_PH_RNA-bd_bac/org-type"/>
</dbReference>
<dbReference type="InterPro" id="IPR036345">
    <property type="entry name" value="ExoRNase_PH_dom2_sf"/>
</dbReference>
<dbReference type="CDD" id="cd11363">
    <property type="entry name" value="RNase_PH_PNPase_1"/>
    <property type="match status" value="1"/>
</dbReference>
<dbReference type="InterPro" id="IPR015847">
    <property type="entry name" value="ExoRNase_PH_dom2"/>
</dbReference>
<dbReference type="PROSITE" id="PS50126">
    <property type="entry name" value="S1"/>
    <property type="match status" value="1"/>
</dbReference>
<dbReference type="InterPro" id="IPR012340">
    <property type="entry name" value="NA-bd_OB-fold"/>
</dbReference>
<dbReference type="InterPro" id="IPR003029">
    <property type="entry name" value="S1_domain"/>
</dbReference>
<comment type="caution">
    <text evidence="10">The sequence shown here is derived from an EMBL/GenBank/DDBJ whole genome shotgun (WGS) entry which is preliminary data.</text>
</comment>
<dbReference type="PIRSF" id="PIRSF005499">
    <property type="entry name" value="PNPase"/>
    <property type="match status" value="1"/>
</dbReference>
<dbReference type="SUPFAM" id="SSF55666">
    <property type="entry name" value="Ribonuclease PH domain 2-like"/>
    <property type="match status" value="2"/>
</dbReference>
<dbReference type="InterPro" id="IPR036456">
    <property type="entry name" value="PNPase_PH_RNA-bd_sf"/>
</dbReference>
<dbReference type="NCBIfam" id="TIGR03591">
    <property type="entry name" value="polynuc_phos"/>
    <property type="match status" value="1"/>
</dbReference>
<dbReference type="PANTHER" id="PTHR11252">
    <property type="entry name" value="POLYRIBONUCLEOTIDE NUCLEOTIDYLTRANSFERASE"/>
    <property type="match status" value="1"/>
</dbReference>
<dbReference type="Pfam" id="PF00575">
    <property type="entry name" value="S1"/>
    <property type="match status" value="1"/>
</dbReference>
<feature type="binding site" evidence="7">
    <location>
        <position position="494"/>
    </location>
    <ligand>
        <name>Mg(2+)</name>
        <dbReference type="ChEBI" id="CHEBI:18420"/>
    </ligand>
</feature>
<dbReference type="Pfam" id="PF03725">
    <property type="entry name" value="RNase_PH_C"/>
    <property type="match status" value="1"/>
</dbReference>
<dbReference type="Gene3D" id="3.30.1370.10">
    <property type="entry name" value="K Homology domain, type 1"/>
    <property type="match status" value="1"/>
</dbReference>
<evidence type="ECO:0000256" key="2">
    <source>
        <dbReference type="ARBA" id="ARBA00022490"/>
    </source>
</evidence>
<dbReference type="InterPro" id="IPR036612">
    <property type="entry name" value="KH_dom_type_1_sf"/>
</dbReference>
<dbReference type="SUPFAM" id="SSF50249">
    <property type="entry name" value="Nucleic acid-binding proteins"/>
    <property type="match status" value="1"/>
</dbReference>
<dbReference type="PANTHER" id="PTHR11252:SF0">
    <property type="entry name" value="POLYRIBONUCLEOTIDE NUCLEOTIDYLTRANSFERASE 1, MITOCHONDRIAL"/>
    <property type="match status" value="1"/>
</dbReference>
<proteinExistence type="inferred from homology"/>
<feature type="binding site" evidence="7">
    <location>
        <position position="488"/>
    </location>
    <ligand>
        <name>Mg(2+)</name>
        <dbReference type="ChEBI" id="CHEBI:18420"/>
    </ligand>
</feature>
<dbReference type="EC" id="2.7.7.8" evidence="7"/>
<dbReference type="RefSeq" id="WP_199037830.1">
    <property type="nucleotide sequence ID" value="NZ_JAELXS010000005.1"/>
</dbReference>
<dbReference type="GO" id="GO:0004654">
    <property type="term" value="F:polyribonucleotide nucleotidyltransferase activity"/>
    <property type="evidence" value="ECO:0007669"/>
    <property type="project" value="UniProtKB-EC"/>
</dbReference>
<reference evidence="11" key="1">
    <citation type="submission" date="2020-12" db="EMBL/GenBank/DDBJ databases">
        <title>Hymenobacter sp.</title>
        <authorList>
            <person name="Kim M.K."/>
        </authorList>
    </citation>
    <scope>NUCLEOTIDE SEQUENCE [LARGE SCALE GENOMIC DNA]</scope>
    <source>
        <strain evidence="11">BT553</strain>
    </source>
</reference>
<feature type="domain" description="S1 motif" evidence="9">
    <location>
        <begin position="624"/>
        <end position="692"/>
    </location>
</feature>
<evidence type="ECO:0000256" key="4">
    <source>
        <dbReference type="ARBA" id="ARBA00022695"/>
    </source>
</evidence>
<dbReference type="SUPFAM" id="SSF54791">
    <property type="entry name" value="Eukaryotic type KH-domain (KH-domain type I)"/>
    <property type="match status" value="1"/>
</dbReference>
<feature type="compositionally biased region" description="Basic and acidic residues" evidence="8">
    <location>
        <begin position="703"/>
        <end position="719"/>
    </location>
</feature>
<dbReference type="InterPro" id="IPR027408">
    <property type="entry name" value="PNPase/RNase_PH_dom_sf"/>
</dbReference>
<keyword evidence="11" id="KW-1185">Reference proteome</keyword>
<evidence type="ECO:0000256" key="7">
    <source>
        <dbReference type="HAMAP-Rule" id="MF_01595"/>
    </source>
</evidence>
<gene>
    <name evidence="7 10" type="primary">pnp</name>
    <name evidence="10" type="ORF">JAO74_10965</name>
</gene>
<dbReference type="CDD" id="cd04472">
    <property type="entry name" value="S1_PNPase"/>
    <property type="match status" value="1"/>
</dbReference>
<name>A0ABS0XQJ6_9SPHN</name>
<dbReference type="InterPro" id="IPR001247">
    <property type="entry name" value="ExoRNase_PH_dom1"/>
</dbReference>
<evidence type="ECO:0000313" key="11">
    <source>
        <dbReference type="Proteomes" id="UP000640426"/>
    </source>
</evidence>
<dbReference type="NCBIfam" id="NF008805">
    <property type="entry name" value="PRK11824.1"/>
    <property type="match status" value="1"/>
</dbReference>
<keyword evidence="4 7" id="KW-0548">Nucleotidyltransferase</keyword>
<feature type="region of interest" description="Disordered" evidence="8">
    <location>
        <begin position="692"/>
        <end position="795"/>
    </location>
</feature>
<dbReference type="Proteomes" id="UP000640426">
    <property type="component" value="Unassembled WGS sequence"/>
</dbReference>
<feature type="compositionally biased region" description="Basic and acidic residues" evidence="8">
    <location>
        <begin position="726"/>
        <end position="744"/>
    </location>
</feature>
<dbReference type="Gene3D" id="3.30.230.70">
    <property type="entry name" value="GHMP Kinase, N-terminal domain"/>
    <property type="match status" value="2"/>
</dbReference>
<keyword evidence="7" id="KW-0479">Metal-binding</keyword>
<dbReference type="SMART" id="SM00322">
    <property type="entry name" value="KH"/>
    <property type="match status" value="1"/>
</dbReference>
<keyword evidence="3 7" id="KW-0808">Transferase</keyword>
<dbReference type="Pfam" id="PF00013">
    <property type="entry name" value="KH_1"/>
    <property type="match status" value="1"/>
</dbReference>
<comment type="subcellular location">
    <subcellularLocation>
        <location evidence="7">Cytoplasm</location>
    </subcellularLocation>
</comment>
<comment type="function">
    <text evidence="7">Involved in mRNA degradation. Catalyzes the phosphorolysis of single-stranded polyribonucleotides processively in the 3'- to 5'-direction.</text>
</comment>
<comment type="catalytic activity">
    <reaction evidence="7">
        <text>RNA(n+1) + phosphate = RNA(n) + a ribonucleoside 5'-diphosphate</text>
        <dbReference type="Rhea" id="RHEA:22096"/>
        <dbReference type="Rhea" id="RHEA-COMP:14527"/>
        <dbReference type="Rhea" id="RHEA-COMP:17342"/>
        <dbReference type="ChEBI" id="CHEBI:43474"/>
        <dbReference type="ChEBI" id="CHEBI:57930"/>
        <dbReference type="ChEBI" id="CHEBI:140395"/>
        <dbReference type="EC" id="2.7.7.8"/>
    </reaction>
</comment>
<dbReference type="Pfam" id="PF01138">
    <property type="entry name" value="RNase_PH"/>
    <property type="match status" value="2"/>
</dbReference>
<dbReference type="PROSITE" id="PS50084">
    <property type="entry name" value="KH_TYPE_1"/>
    <property type="match status" value="1"/>
</dbReference>
<dbReference type="InterPro" id="IPR012162">
    <property type="entry name" value="PNPase"/>
</dbReference>
<sequence>MFDTKKVEIQWGGKTLTLETGRVARQADGAVLATLGETVVLCAVTAAKNVKEGQDFFPLTVHYQEKFSSSGRIPGGFFKRERGATERETLVSRLIDRPLRPLFPEGFYNEINCIAQVMSYDGENEPDLLAMIAASAAMTLSGVPFMGPIGAARVGYENGEYVLNPSDAQVAAGELDLMVAATHDAVMMVESEAKELSEDVMLGAVMFAHKASQQVIDAIIDLAEQAAKDPWELKIQADKAEVKAKLKKLIGKDLEAAYKLTDKQQRQTAINDARAKARDGMADLKDGDPQGYLAALKLVKKLEAEIVRTAILKTGRRIDGRDTKTVRPIAAEVHFLPRAHGSALFTRGETQTIATTTLGTRDAEQMIDGLNGLSYQHFMLHYNFPPYSVGEVGRFGAPSRRDIGHGKLAWRALHAVLPTKEEFPYTIRVTSDITESNGSSSMATVCGGSLALMDAGVPIKRPVSGIAMGLILEGKDFAVLSDILGDEDHLGDMDFKVAGTSEGITSLQMDIKIAGITEEIMKVALAQAHEGRAHILGEMAKALDSTRSELSAHAPRIESFTIDKSKIREVIGTGGKVIREIVATTGAKVDIDDEGVIKVSSSDPAQIEAAIAWIKGLVEEAEVGKIYDGKVVNLVDFGAFVNFMGGKDGLVHVSEIKNERVEKVSDALSEGQAVKVKVLEIDPRGKVRLSMRVVDQETGAELEDTRPAREPREGGDRGPRGPRSGGGDRDGGGRDGGRGPRREGGGGGEGRGGPRRDRGDRGPRAEGGDRPRREGGNDDGPAPEFAPAFLNNDRD</sequence>
<dbReference type="SUPFAM" id="SSF46915">
    <property type="entry name" value="Polynucleotide phosphorylase/guanosine pentaphosphate synthase (PNPase/GPSI), domain 3"/>
    <property type="match status" value="1"/>
</dbReference>
<dbReference type="EMBL" id="JAELXS010000005">
    <property type="protein sequence ID" value="MBJ6122311.1"/>
    <property type="molecule type" value="Genomic_DNA"/>
</dbReference>
<organism evidence="10 11">
    <name type="scientific">Sphingomonas mollis</name>
    <dbReference type="NCBI Taxonomy" id="2795726"/>
    <lineage>
        <taxon>Bacteria</taxon>
        <taxon>Pseudomonadati</taxon>
        <taxon>Pseudomonadota</taxon>
        <taxon>Alphaproteobacteria</taxon>
        <taxon>Sphingomonadales</taxon>
        <taxon>Sphingomonadaceae</taxon>
        <taxon>Sphingomonas</taxon>
    </lineage>
</organism>
<evidence type="ECO:0000256" key="8">
    <source>
        <dbReference type="SAM" id="MobiDB-lite"/>
    </source>
</evidence>
<dbReference type="InterPro" id="IPR004088">
    <property type="entry name" value="KH_dom_type_1"/>
</dbReference>
<evidence type="ECO:0000256" key="1">
    <source>
        <dbReference type="ARBA" id="ARBA00007404"/>
    </source>
</evidence>
<evidence type="ECO:0000256" key="6">
    <source>
        <dbReference type="ARBA" id="ARBA00022884"/>
    </source>
</evidence>
<dbReference type="SUPFAM" id="SSF54211">
    <property type="entry name" value="Ribosomal protein S5 domain 2-like"/>
    <property type="match status" value="2"/>
</dbReference>
<dbReference type="InterPro" id="IPR004087">
    <property type="entry name" value="KH_dom"/>
</dbReference>